<feature type="transmembrane region" description="Helical" evidence="1">
    <location>
        <begin position="337"/>
        <end position="354"/>
    </location>
</feature>
<feature type="transmembrane region" description="Helical" evidence="1">
    <location>
        <begin position="257"/>
        <end position="274"/>
    </location>
</feature>
<dbReference type="STRING" id="1798401.A2363_04745"/>
<feature type="transmembrane region" description="Helical" evidence="1">
    <location>
        <begin position="217"/>
        <end position="236"/>
    </location>
</feature>
<evidence type="ECO:0000313" key="3">
    <source>
        <dbReference type="Proteomes" id="UP000176186"/>
    </source>
</evidence>
<evidence type="ECO:0008006" key="4">
    <source>
        <dbReference type="Google" id="ProtNLM"/>
    </source>
</evidence>
<reference evidence="2 3" key="1">
    <citation type="journal article" date="2016" name="Nat. Commun.">
        <title>Thousands of microbial genomes shed light on interconnected biogeochemical processes in an aquifer system.</title>
        <authorList>
            <person name="Anantharaman K."/>
            <person name="Brown C.T."/>
            <person name="Hug L.A."/>
            <person name="Sharon I."/>
            <person name="Castelle C.J."/>
            <person name="Probst A.J."/>
            <person name="Thomas B.C."/>
            <person name="Singh A."/>
            <person name="Wilkins M.J."/>
            <person name="Karaoz U."/>
            <person name="Brodie E.L."/>
            <person name="Williams K.H."/>
            <person name="Hubbard S.S."/>
            <person name="Banfield J.F."/>
        </authorList>
    </citation>
    <scope>NUCLEOTIDE SEQUENCE [LARGE SCALE GENOMIC DNA]</scope>
</reference>
<feature type="transmembrane region" description="Helical" evidence="1">
    <location>
        <begin position="116"/>
        <end position="134"/>
    </location>
</feature>
<keyword evidence="1" id="KW-0472">Membrane</keyword>
<dbReference type="Proteomes" id="UP000176186">
    <property type="component" value="Unassembled WGS sequence"/>
</dbReference>
<keyword evidence="1" id="KW-0812">Transmembrane</keyword>
<feature type="transmembrane region" description="Helical" evidence="1">
    <location>
        <begin position="393"/>
        <end position="412"/>
    </location>
</feature>
<protein>
    <recommendedName>
        <fullName evidence="4">Glycosyltransferase RgtA/B/C/D-like domain-containing protein</fullName>
    </recommendedName>
</protein>
<feature type="transmembrane region" description="Helical" evidence="1">
    <location>
        <begin position="12"/>
        <end position="34"/>
    </location>
</feature>
<organism evidence="2 3">
    <name type="scientific">Candidatus Gottesmanbacteria bacterium RIFOXYB1_FULL_47_11</name>
    <dbReference type="NCBI Taxonomy" id="1798401"/>
    <lineage>
        <taxon>Bacteria</taxon>
        <taxon>Candidatus Gottesmaniibacteriota</taxon>
    </lineage>
</organism>
<gene>
    <name evidence="2" type="ORF">A2363_04745</name>
</gene>
<name>A0A1F6BBZ1_9BACT</name>
<accession>A0A1F6BBZ1</accession>
<feature type="transmembrane region" description="Helical" evidence="1">
    <location>
        <begin position="366"/>
        <end position="386"/>
    </location>
</feature>
<evidence type="ECO:0000313" key="2">
    <source>
        <dbReference type="EMBL" id="OGG34479.1"/>
    </source>
</evidence>
<sequence>MKILFKNIKTRYLVLSLLAVVALVTYHGIFSTFYQQDEWQTLGHTITEGIGIITKSSPIVIFLGELRPLSGLMYLILLGYYKFTVTPAFIVAILFQIINATLTYILVEKISKNKMIALFAGLFFVTNSVSHQAVTWVSAIGTLPATTFILTAILSYLYYFDKEEKKYLILGLVSTVVSLWFKGVGLFLFILLPGMFFIFKKSGFTARGLVTVLKANALFLGVGIAMCAFRLGQFIFPSGPVAGYTYVAGNNTIIQTVIFRTILYPLTSLFQLFIPPADVYATAEVFARLQYKFLIPSPIIGLVAQTVVADMIVVFGSFVVLGILGILMYVNRDKTKNITFALVFLFLSMLPYLFLDRDGSYFSGRYYYVSVIPAAILFGYMVTWFYQRVPKAIGVLVLLIVGVYLLHHVQVIQKDLDIQIQYANERKTFLSEVKRVHPTMNDQTVFYITSNKKYLGEITYPFQSGLGYILETWYYDSGKIPKSFVSSNFLWDLGEEGYRSEGVSGFGYFEHLDKLGEFVKEGKISPDIVHGYVYNSNTHTLSDVTLSVRERLATFSGVFK</sequence>
<keyword evidence="1" id="KW-1133">Transmembrane helix</keyword>
<feature type="transmembrane region" description="Helical" evidence="1">
    <location>
        <begin position="140"/>
        <end position="160"/>
    </location>
</feature>
<evidence type="ECO:0000256" key="1">
    <source>
        <dbReference type="SAM" id="Phobius"/>
    </source>
</evidence>
<proteinExistence type="predicted"/>
<feature type="transmembrane region" description="Helical" evidence="1">
    <location>
        <begin position="299"/>
        <end position="330"/>
    </location>
</feature>
<feature type="transmembrane region" description="Helical" evidence="1">
    <location>
        <begin position="72"/>
        <end position="95"/>
    </location>
</feature>
<comment type="caution">
    <text evidence="2">The sequence shown here is derived from an EMBL/GenBank/DDBJ whole genome shotgun (WGS) entry which is preliminary data.</text>
</comment>
<dbReference type="AlphaFoldDB" id="A0A1F6BBZ1"/>
<feature type="transmembrane region" description="Helical" evidence="1">
    <location>
        <begin position="167"/>
        <end position="197"/>
    </location>
</feature>
<dbReference type="EMBL" id="MFKE01000028">
    <property type="protein sequence ID" value="OGG34479.1"/>
    <property type="molecule type" value="Genomic_DNA"/>
</dbReference>